<evidence type="ECO:0000313" key="3">
    <source>
        <dbReference type="EMBL" id="MCW3808160.1"/>
    </source>
</evidence>
<proteinExistence type="predicted"/>
<accession>A0AAE3SLQ9</accession>
<evidence type="ECO:0000256" key="1">
    <source>
        <dbReference type="SAM" id="MobiDB-lite"/>
    </source>
</evidence>
<dbReference type="AlphaFoldDB" id="A0AAE3SLQ9"/>
<feature type="region of interest" description="Disordered" evidence="1">
    <location>
        <begin position="32"/>
        <end position="64"/>
    </location>
</feature>
<dbReference type="EMBL" id="JAPDPI010000145">
    <property type="protein sequence ID" value="MCW3808159.1"/>
    <property type="molecule type" value="Genomic_DNA"/>
</dbReference>
<sequence>NYYESVGWLVGGKTKMKDWKAAARNWMLNVEKFQKKEPNSNSKQEPITKPESKPFSGSGYSEPL</sequence>
<evidence type="ECO:0000313" key="2">
    <source>
        <dbReference type="EMBL" id="MCW3808159.1"/>
    </source>
</evidence>
<dbReference type="Proteomes" id="UP001207408">
    <property type="component" value="Unassembled WGS sequence"/>
</dbReference>
<feature type="non-terminal residue" evidence="3">
    <location>
        <position position="1"/>
    </location>
</feature>
<comment type="caution">
    <text evidence="3">The sequence shown here is derived from an EMBL/GenBank/DDBJ whole genome shotgun (WGS) entry which is preliminary data.</text>
</comment>
<organism evidence="3 4">
    <name type="scientific">Plebeiibacterium marinum</name>
    <dbReference type="NCBI Taxonomy" id="2992111"/>
    <lineage>
        <taxon>Bacteria</taxon>
        <taxon>Pseudomonadati</taxon>
        <taxon>Bacteroidota</taxon>
        <taxon>Bacteroidia</taxon>
        <taxon>Marinilabiliales</taxon>
        <taxon>Marinilabiliaceae</taxon>
        <taxon>Plebeiibacterium</taxon>
    </lineage>
</organism>
<keyword evidence="4" id="KW-1185">Reference proteome</keyword>
<gene>
    <name evidence="2" type="ORF">OM074_21260</name>
    <name evidence="3" type="ORF">OM074_21265</name>
</gene>
<protein>
    <submittedName>
        <fullName evidence="3">Uncharacterized protein</fullName>
    </submittedName>
</protein>
<name>A0AAE3SLQ9_9BACT</name>
<dbReference type="EMBL" id="JAPDPI010000146">
    <property type="protein sequence ID" value="MCW3808160.1"/>
    <property type="molecule type" value="Genomic_DNA"/>
</dbReference>
<reference evidence="3" key="1">
    <citation type="submission" date="2022-10" db="EMBL/GenBank/DDBJ databases">
        <authorList>
            <person name="Yu W.X."/>
        </authorList>
    </citation>
    <scope>NUCLEOTIDE SEQUENCE</scope>
    <source>
        <strain evidence="3">D04</strain>
    </source>
</reference>
<evidence type="ECO:0000313" key="4">
    <source>
        <dbReference type="Proteomes" id="UP001207408"/>
    </source>
</evidence>
<dbReference type="RefSeq" id="WP_301202722.1">
    <property type="nucleotide sequence ID" value="NZ_JAPDPI010000145.1"/>
</dbReference>